<comment type="caution">
    <text evidence="1">The sequence shown here is derived from an EMBL/GenBank/DDBJ whole genome shotgun (WGS) entry which is preliminary data.</text>
</comment>
<organism evidence="1 2">
    <name type="scientific">Cymbomonas tetramitiformis</name>
    <dbReference type="NCBI Taxonomy" id="36881"/>
    <lineage>
        <taxon>Eukaryota</taxon>
        <taxon>Viridiplantae</taxon>
        <taxon>Chlorophyta</taxon>
        <taxon>Pyramimonadophyceae</taxon>
        <taxon>Pyramimonadales</taxon>
        <taxon>Pyramimonadaceae</taxon>
        <taxon>Cymbomonas</taxon>
    </lineage>
</organism>
<dbReference type="Proteomes" id="UP001190700">
    <property type="component" value="Unassembled WGS sequence"/>
</dbReference>
<protein>
    <submittedName>
        <fullName evidence="1">Uncharacterized protein</fullName>
    </submittedName>
</protein>
<proteinExistence type="predicted"/>
<evidence type="ECO:0000313" key="2">
    <source>
        <dbReference type="Proteomes" id="UP001190700"/>
    </source>
</evidence>
<dbReference type="EMBL" id="LGRX02022543">
    <property type="protein sequence ID" value="KAK3255492.1"/>
    <property type="molecule type" value="Genomic_DNA"/>
</dbReference>
<keyword evidence="2" id="KW-1185">Reference proteome</keyword>
<dbReference type="AlphaFoldDB" id="A0AAE0F9E4"/>
<reference evidence="1 2" key="1">
    <citation type="journal article" date="2015" name="Genome Biol. Evol.">
        <title>Comparative Genomics of a Bacterivorous Green Alga Reveals Evolutionary Causalities and Consequences of Phago-Mixotrophic Mode of Nutrition.</title>
        <authorList>
            <person name="Burns J.A."/>
            <person name="Paasch A."/>
            <person name="Narechania A."/>
            <person name="Kim E."/>
        </authorList>
    </citation>
    <scope>NUCLEOTIDE SEQUENCE [LARGE SCALE GENOMIC DNA]</scope>
    <source>
        <strain evidence="1 2">PLY_AMNH</strain>
    </source>
</reference>
<evidence type="ECO:0000313" key="1">
    <source>
        <dbReference type="EMBL" id="KAK3255492.1"/>
    </source>
</evidence>
<sequence>MRRARRSAHATGTVTARTAGWRGGLSAYSFSNEDAENSVLAARFQQAIDDGNAEEFDALCVIAG</sequence>
<name>A0AAE0F9E4_9CHLO</name>
<accession>A0AAE0F9E4</accession>
<gene>
    <name evidence="1" type="ORF">CYMTET_35326</name>
</gene>
<feature type="non-terminal residue" evidence="1">
    <location>
        <position position="64"/>
    </location>
</feature>